<dbReference type="HOGENOM" id="CLU_263277_0_0_1"/>
<evidence type="ECO:0000313" key="2">
    <source>
        <dbReference type="EMBL" id="EED96535.1"/>
    </source>
</evidence>
<evidence type="ECO:0000256" key="1">
    <source>
        <dbReference type="SAM" id="MobiDB-lite"/>
    </source>
</evidence>
<reference evidence="2 3" key="1">
    <citation type="journal article" date="2004" name="Science">
        <title>The genome of the diatom Thalassiosira pseudonana: ecology, evolution, and metabolism.</title>
        <authorList>
            <person name="Armbrust E.V."/>
            <person name="Berges J.A."/>
            <person name="Bowler C."/>
            <person name="Green B.R."/>
            <person name="Martinez D."/>
            <person name="Putnam N.H."/>
            <person name="Zhou S."/>
            <person name="Allen A.E."/>
            <person name="Apt K.E."/>
            <person name="Bechner M."/>
            <person name="Brzezinski M.A."/>
            <person name="Chaal B.K."/>
            <person name="Chiovitti A."/>
            <person name="Davis A.K."/>
            <person name="Demarest M.S."/>
            <person name="Detter J.C."/>
            <person name="Glavina T."/>
            <person name="Goodstein D."/>
            <person name="Hadi M.Z."/>
            <person name="Hellsten U."/>
            <person name="Hildebrand M."/>
            <person name="Jenkins B.D."/>
            <person name="Jurka J."/>
            <person name="Kapitonov V.V."/>
            <person name="Kroger N."/>
            <person name="Lau W.W."/>
            <person name="Lane T.W."/>
            <person name="Larimer F.W."/>
            <person name="Lippmeier J.C."/>
            <person name="Lucas S."/>
            <person name="Medina M."/>
            <person name="Montsant A."/>
            <person name="Obornik M."/>
            <person name="Parker M.S."/>
            <person name="Palenik B."/>
            <person name="Pazour G.J."/>
            <person name="Richardson P.M."/>
            <person name="Rynearson T.A."/>
            <person name="Saito M.A."/>
            <person name="Schwartz D.C."/>
            <person name="Thamatrakoln K."/>
            <person name="Valentin K."/>
            <person name="Vardi A."/>
            <person name="Wilkerson F.P."/>
            <person name="Rokhsar D.S."/>
        </authorList>
    </citation>
    <scope>NUCLEOTIDE SEQUENCE [LARGE SCALE GENOMIC DNA]</scope>
    <source>
        <strain evidence="2 3">CCMP1335</strain>
    </source>
</reference>
<proteinExistence type="predicted"/>
<dbReference type="PaxDb" id="35128-Thaps20915"/>
<evidence type="ECO:0000313" key="3">
    <source>
        <dbReference type="Proteomes" id="UP000001449"/>
    </source>
</evidence>
<dbReference type="OMA" id="IRMASAC"/>
<name>B8BRG1_THAPS</name>
<sequence>MSGAAAFQDSDMEWASSPRSPSVDIVGNGNTKRVLINEDFLDDFDDDDDAFFASTLYANGNDNSEPIRPDDSGVASAKGAANCSSFGMLTLVYTDASPMTPSARRDATRPTTSPPETMGEDQLDEQDDTAELLELDRRYLSYLRDSNSSYQTVAQSCLVLHQYVYSNDSLALKRPINTPQSRLNHHPSIIFNNSNVGRIVSFHLSQTSCRSLAARTLASAARGSYAKMHFDAKLTSVRLPPSIATRLEDECGNGVAYSLVVVALEDGSNAVSSGALEALGVLTLDPHCDSLSAEVRTIAECANPNLFMYENDSKTCWILEHASVMKELQLKAWTNVVFPRMQRIMHRVSLYSSEQHVSRAIPVMTAAFVHALTQGPETIPSRRAMQTGKVAHGKRGWMETDAESLAREYVEGVLIPCFDGQKNKALHRAAAIACIRMASACPAAPWRAVACRCAVSTLLQQLGEETRQYKSSSTADTVSSPIASSLSTSLTPMEAIAGTASLLLIALRGVPLNERAAGLIAAVRASLLYLPTGVIVEKSKLDVPSVGSSDQTYRLGRIGLLTEAALLVMLDGSSNIEHIKSDDIHETQDAEKGKEKEKIQGDRAILLNHILQSNQLCQVWVEQQKYGTLEFRPVDELVWTFCAVAIQIESQFKDTTIYNDSVEWSNIGLVLLDNFAKFVCTPHHPSPFANSSYAAFADLYAAMLKKSGLSPPSTISISDSMMPNSLTNVSDDMVATSSSQKKMSVVGGPGTHLPQVSSTLTKISYNVLTLWNKGSVLSHQHLGHRLETSAKNVLLATTVVDAWLGRCIMNHDAKQSNDTQLEIGPILISLLRSEMNLLLDMHSSAVDEDIYDGKPTKSFDITVHLFQTCIACVESVATMAVLLANVDSIKTKGTVEGSEKKVSPLALATLNGIVSSTKEGLDLSSKKGSVQDKLSTLNALMYQQIALDASDATVRITDCIHAIAPRSFHEDITADFQVSPLLSSEDSAIGRLMLQAMLRTMLSCSPIVESSSHSSETSMFTKLPSLHIKAVDHCAVFLYHHARLFVSQQVRNASNALAPTKSSSSPRLVRSQNPLRLSASFQHSTIEMYQRIRGMPLLATSQSTDLHGLGSEAVTLTGCSDPVSLTMSHIIRRVRKADLSEESILIVTMKLYNITAVPISNGVRLDLKVTRDDQSNDENNCTSTTTHNEEIKAGDFITWEICFGSWSAGNPSLQASVTFRDLAQESATHKWVSGGDEGAGLAVPEGGVLVVGDDEDELLDVTIACEPVKLSALCNLAPCPLVFFGGVSRCERFQVEEGGDVVAFRYLWSSMSVESELSFHTQGTPPMTVDAKRGCIVLRSKGHTGCAFVTPDGNRVLCTLYATPDEDDGSYTLCVRSNSVDTLQTLIGKASLRQSFVRFVVGNSSPIVLKSPANDALTEHDFPSITMAHSPLNQGELQALSQ</sequence>
<dbReference type="GeneID" id="7446813"/>
<gene>
    <name evidence="2" type="ORF">THAPSDRAFT_20915</name>
</gene>
<organism evidence="2 3">
    <name type="scientific">Thalassiosira pseudonana</name>
    <name type="common">Marine diatom</name>
    <name type="synonym">Cyclotella nana</name>
    <dbReference type="NCBI Taxonomy" id="35128"/>
    <lineage>
        <taxon>Eukaryota</taxon>
        <taxon>Sar</taxon>
        <taxon>Stramenopiles</taxon>
        <taxon>Ochrophyta</taxon>
        <taxon>Bacillariophyta</taxon>
        <taxon>Coscinodiscophyceae</taxon>
        <taxon>Thalassiosirophycidae</taxon>
        <taxon>Thalassiosirales</taxon>
        <taxon>Thalassiosiraceae</taxon>
        <taxon>Thalassiosira</taxon>
    </lineage>
</organism>
<reference evidence="2 3" key="2">
    <citation type="journal article" date="2008" name="Nature">
        <title>The Phaeodactylum genome reveals the evolutionary history of diatom genomes.</title>
        <authorList>
            <person name="Bowler C."/>
            <person name="Allen A.E."/>
            <person name="Badger J.H."/>
            <person name="Grimwood J."/>
            <person name="Jabbari K."/>
            <person name="Kuo A."/>
            <person name="Maheswari U."/>
            <person name="Martens C."/>
            <person name="Maumus F."/>
            <person name="Otillar R.P."/>
            <person name="Rayko E."/>
            <person name="Salamov A."/>
            <person name="Vandepoele K."/>
            <person name="Beszteri B."/>
            <person name="Gruber A."/>
            <person name="Heijde M."/>
            <person name="Katinka M."/>
            <person name="Mock T."/>
            <person name="Valentin K."/>
            <person name="Verret F."/>
            <person name="Berges J.A."/>
            <person name="Brownlee C."/>
            <person name="Cadoret J.P."/>
            <person name="Chiovitti A."/>
            <person name="Choi C.J."/>
            <person name="Coesel S."/>
            <person name="De Martino A."/>
            <person name="Detter J.C."/>
            <person name="Durkin C."/>
            <person name="Falciatore A."/>
            <person name="Fournet J."/>
            <person name="Haruta M."/>
            <person name="Huysman M.J."/>
            <person name="Jenkins B.D."/>
            <person name="Jiroutova K."/>
            <person name="Jorgensen R.E."/>
            <person name="Joubert Y."/>
            <person name="Kaplan A."/>
            <person name="Kroger N."/>
            <person name="Kroth P.G."/>
            <person name="La Roche J."/>
            <person name="Lindquist E."/>
            <person name="Lommer M."/>
            <person name="Martin-Jezequel V."/>
            <person name="Lopez P.J."/>
            <person name="Lucas S."/>
            <person name="Mangogna M."/>
            <person name="McGinnis K."/>
            <person name="Medlin L.K."/>
            <person name="Montsant A."/>
            <person name="Oudot-Le Secq M.P."/>
            <person name="Napoli C."/>
            <person name="Obornik M."/>
            <person name="Parker M.S."/>
            <person name="Petit J.L."/>
            <person name="Porcel B.M."/>
            <person name="Poulsen N."/>
            <person name="Robison M."/>
            <person name="Rychlewski L."/>
            <person name="Rynearson T.A."/>
            <person name="Schmutz J."/>
            <person name="Shapiro H."/>
            <person name="Siaut M."/>
            <person name="Stanley M."/>
            <person name="Sussman M.R."/>
            <person name="Taylor A.R."/>
            <person name="Vardi A."/>
            <person name="von Dassow P."/>
            <person name="Vyverman W."/>
            <person name="Willis A."/>
            <person name="Wyrwicz L.S."/>
            <person name="Rokhsar D.S."/>
            <person name="Weissenbach J."/>
            <person name="Armbrust E.V."/>
            <person name="Green B.R."/>
            <person name="Van de Peer Y."/>
            <person name="Grigoriev I.V."/>
        </authorList>
    </citation>
    <scope>NUCLEOTIDE SEQUENCE [LARGE SCALE GENOMIC DNA]</scope>
    <source>
        <strain evidence="2 3">CCMP1335</strain>
    </source>
</reference>
<dbReference type="EMBL" id="CM000638">
    <property type="protein sequence ID" value="EED96535.1"/>
    <property type="molecule type" value="Genomic_DNA"/>
</dbReference>
<protein>
    <submittedName>
        <fullName evidence="2">Uncharacterized protein</fullName>
    </submittedName>
</protein>
<keyword evidence="3" id="KW-1185">Reference proteome</keyword>
<feature type="region of interest" description="Disordered" evidence="1">
    <location>
        <begin position="97"/>
        <end position="126"/>
    </location>
</feature>
<accession>B8BRG1</accession>
<dbReference type="eggNOG" id="ENOG502SNIZ">
    <property type="taxonomic scope" value="Eukaryota"/>
</dbReference>
<dbReference type="KEGG" id="tps:THAPSDRAFT_20915"/>
<dbReference type="RefSeq" id="XP_002286894.1">
    <property type="nucleotide sequence ID" value="XM_002286858.1"/>
</dbReference>
<dbReference type="Proteomes" id="UP000001449">
    <property type="component" value="Chromosome 1"/>
</dbReference>
<feature type="region of interest" description="Disordered" evidence="1">
    <location>
        <begin position="1"/>
        <end position="27"/>
    </location>
</feature>
<dbReference type="InParanoid" id="B8BRG1"/>